<proteinExistence type="predicted"/>
<dbReference type="InterPro" id="IPR001478">
    <property type="entry name" value="PDZ"/>
</dbReference>
<evidence type="ECO:0000313" key="2">
    <source>
        <dbReference type="Ensembl" id="ENSMMOP00000010466.1"/>
    </source>
</evidence>
<dbReference type="STRING" id="94237.ENSMMOP00000010466"/>
<dbReference type="PROSITE" id="PS50106">
    <property type="entry name" value="PDZ"/>
    <property type="match status" value="1"/>
</dbReference>
<reference evidence="2" key="1">
    <citation type="submission" date="2025-08" db="UniProtKB">
        <authorList>
            <consortium name="Ensembl"/>
        </authorList>
    </citation>
    <scope>IDENTIFICATION</scope>
</reference>
<dbReference type="AlphaFoldDB" id="A0A3Q3W2S9"/>
<organism evidence="2 3">
    <name type="scientific">Mola mola</name>
    <name type="common">Ocean sunfish</name>
    <name type="synonym">Tetraodon mola</name>
    <dbReference type="NCBI Taxonomy" id="94237"/>
    <lineage>
        <taxon>Eukaryota</taxon>
        <taxon>Metazoa</taxon>
        <taxon>Chordata</taxon>
        <taxon>Craniata</taxon>
        <taxon>Vertebrata</taxon>
        <taxon>Euteleostomi</taxon>
        <taxon>Actinopterygii</taxon>
        <taxon>Neopterygii</taxon>
        <taxon>Teleostei</taxon>
        <taxon>Neoteleostei</taxon>
        <taxon>Acanthomorphata</taxon>
        <taxon>Eupercaria</taxon>
        <taxon>Tetraodontiformes</taxon>
        <taxon>Molidae</taxon>
        <taxon>Mola</taxon>
    </lineage>
</organism>
<dbReference type="Ensembl" id="ENSMMOT00000010649.1">
    <property type="protein sequence ID" value="ENSMMOP00000010466.1"/>
    <property type="gene ID" value="ENSMMOG00000008080.1"/>
</dbReference>
<accession>A0A3Q3W2S9</accession>
<dbReference type="PANTHER" id="PTHR11324">
    <property type="entry name" value="IL16-RELATED"/>
    <property type="match status" value="1"/>
</dbReference>
<reference evidence="2" key="2">
    <citation type="submission" date="2025-09" db="UniProtKB">
        <authorList>
            <consortium name="Ensembl"/>
        </authorList>
    </citation>
    <scope>IDENTIFICATION</scope>
</reference>
<feature type="domain" description="PDZ" evidence="1">
    <location>
        <begin position="1"/>
        <end position="85"/>
    </location>
</feature>
<dbReference type="InterPro" id="IPR036034">
    <property type="entry name" value="PDZ_sf"/>
</dbReference>
<dbReference type="SUPFAM" id="SSF50156">
    <property type="entry name" value="PDZ domain-like"/>
    <property type="match status" value="1"/>
</dbReference>
<evidence type="ECO:0000259" key="1">
    <source>
        <dbReference type="PROSITE" id="PS50106"/>
    </source>
</evidence>
<sequence length="133" mass="14600">MHMVKGEEGLGIQITGGRGSKRCPHGIIISHVEEGGAIHRDGRLHAGDELLMINGRSLVGLTHQEAVAILRSTTGLVQLVVASMVSTRNTPHLRRGEKTHRLNMRQRPNQLCHSVFSQCVLEFHNIQGPQGPH</sequence>
<dbReference type="Gene3D" id="2.30.42.10">
    <property type="match status" value="1"/>
</dbReference>
<keyword evidence="3" id="KW-1185">Reference proteome</keyword>
<dbReference type="OMA" id="DMSHEVA"/>
<evidence type="ECO:0000313" key="3">
    <source>
        <dbReference type="Proteomes" id="UP000261620"/>
    </source>
</evidence>
<protein>
    <recommendedName>
        <fullName evidence="1">PDZ domain-containing protein</fullName>
    </recommendedName>
</protein>
<dbReference type="Pfam" id="PF00595">
    <property type="entry name" value="PDZ"/>
    <property type="match status" value="1"/>
</dbReference>
<name>A0A3Q3W2S9_MOLML</name>
<dbReference type="PANTHER" id="PTHR11324:SF16">
    <property type="entry name" value="PDZ DOMAIN-CONTAINING PROTEIN 2"/>
    <property type="match status" value="1"/>
</dbReference>
<dbReference type="SMART" id="SM00228">
    <property type="entry name" value="PDZ"/>
    <property type="match status" value="1"/>
</dbReference>
<dbReference type="Proteomes" id="UP000261620">
    <property type="component" value="Unplaced"/>
</dbReference>
<dbReference type="CDD" id="cd06758">
    <property type="entry name" value="PDZ2_PDZD2-like"/>
    <property type="match status" value="1"/>
</dbReference>